<evidence type="ECO:0000259" key="1">
    <source>
        <dbReference type="PROSITE" id="PS50238"/>
    </source>
</evidence>
<evidence type="ECO:0000313" key="2">
    <source>
        <dbReference type="EMBL" id="GMJ00172.1"/>
    </source>
</evidence>
<keyword evidence="3" id="KW-1185">Reference proteome</keyword>
<comment type="caution">
    <text evidence="2">The sequence shown here is derived from an EMBL/GenBank/DDBJ whole genome shotgun (WGS) entry which is preliminary data.</text>
</comment>
<evidence type="ECO:0000313" key="3">
    <source>
        <dbReference type="Proteomes" id="UP001165190"/>
    </source>
</evidence>
<sequence length="378" mass="41877">MPSAVSQQWQEKATGFFSSSGVKLKEASQTAGTFVGEVAKDAKGNVSDVAERFGSMVRNRWTILRQPATRHAVQESLISAAATTGTFLRKGITGTKDKVVVGKTKVEEVAKKTAQKSKIILTDLERWQKGVASTDVFGVPIEVTVQRQQAIKPIPLILVKCADYLVLSGLNSQYLFKAEGDKKVIEQLVTAYNQDFNASIPEGVNPIDVAALLKYYIASLPEPLTTFELYDEIKGARSSIHAMRNVLKKLPSVNYMTLEFITALLLRVSQKSVLNKMDARSLAMEMAPVIMWQKDRKPESYRKYWSRPPKSPSNGSMDPTPAYSAWDMLADEGEDMDASSHIPLDDGTPVDFGAIEVIQCLIEQHNPIFTDANETVWR</sequence>
<dbReference type="Proteomes" id="UP001165190">
    <property type="component" value="Unassembled WGS sequence"/>
</dbReference>
<dbReference type="AlphaFoldDB" id="A0A9W7IQE4"/>
<dbReference type="Pfam" id="PF00620">
    <property type="entry name" value="RhoGAP"/>
    <property type="match status" value="1"/>
</dbReference>
<dbReference type="PROSITE" id="PS50238">
    <property type="entry name" value="RHOGAP"/>
    <property type="match status" value="1"/>
</dbReference>
<dbReference type="PANTHER" id="PTHR47367:SF1">
    <property type="entry name" value="OS07G0486500 PROTEIN"/>
    <property type="match status" value="1"/>
</dbReference>
<dbReference type="InterPro" id="IPR008936">
    <property type="entry name" value="Rho_GTPase_activation_prot"/>
</dbReference>
<dbReference type="PANTHER" id="PTHR47367">
    <property type="entry name" value="AUXIN-REGULATED PROTEIN-LIKE"/>
    <property type="match status" value="1"/>
</dbReference>
<gene>
    <name evidence="2" type="ORF">HRI_003686400</name>
</gene>
<dbReference type="SUPFAM" id="SSF48350">
    <property type="entry name" value="GTPase activation domain, GAP"/>
    <property type="match status" value="1"/>
</dbReference>
<dbReference type="EMBL" id="BSYR01000035">
    <property type="protein sequence ID" value="GMJ00172.1"/>
    <property type="molecule type" value="Genomic_DNA"/>
</dbReference>
<dbReference type="OrthoDB" id="19923at2759"/>
<dbReference type="CDD" id="cd00159">
    <property type="entry name" value="RhoGAP"/>
    <property type="match status" value="1"/>
</dbReference>
<dbReference type="InterPro" id="IPR000198">
    <property type="entry name" value="RhoGAP_dom"/>
</dbReference>
<dbReference type="GO" id="GO:0007165">
    <property type="term" value="P:signal transduction"/>
    <property type="evidence" value="ECO:0007669"/>
    <property type="project" value="InterPro"/>
</dbReference>
<accession>A0A9W7IQE4</accession>
<feature type="domain" description="Rho-GAP" evidence="1">
    <location>
        <begin position="139"/>
        <end position="337"/>
    </location>
</feature>
<dbReference type="SMART" id="SM00324">
    <property type="entry name" value="RhoGAP"/>
    <property type="match status" value="1"/>
</dbReference>
<protein>
    <recommendedName>
        <fullName evidence="1">Rho-GAP domain-containing protein</fullName>
    </recommendedName>
</protein>
<organism evidence="2 3">
    <name type="scientific">Hibiscus trionum</name>
    <name type="common">Flower of an hour</name>
    <dbReference type="NCBI Taxonomy" id="183268"/>
    <lineage>
        <taxon>Eukaryota</taxon>
        <taxon>Viridiplantae</taxon>
        <taxon>Streptophyta</taxon>
        <taxon>Embryophyta</taxon>
        <taxon>Tracheophyta</taxon>
        <taxon>Spermatophyta</taxon>
        <taxon>Magnoliopsida</taxon>
        <taxon>eudicotyledons</taxon>
        <taxon>Gunneridae</taxon>
        <taxon>Pentapetalae</taxon>
        <taxon>rosids</taxon>
        <taxon>malvids</taxon>
        <taxon>Malvales</taxon>
        <taxon>Malvaceae</taxon>
        <taxon>Malvoideae</taxon>
        <taxon>Hibiscus</taxon>
    </lineage>
</organism>
<reference evidence="2" key="1">
    <citation type="submission" date="2023-05" db="EMBL/GenBank/DDBJ databases">
        <title>Genome and transcriptome analyses reveal genes involved in the formation of fine ridges on petal epidermal cells in Hibiscus trionum.</title>
        <authorList>
            <person name="Koshimizu S."/>
            <person name="Masuda S."/>
            <person name="Ishii T."/>
            <person name="Shirasu K."/>
            <person name="Hoshino A."/>
            <person name="Arita M."/>
        </authorList>
    </citation>
    <scope>NUCLEOTIDE SEQUENCE</scope>
    <source>
        <strain evidence="2">Hamamatsu line</strain>
    </source>
</reference>
<dbReference type="Gene3D" id="1.10.555.10">
    <property type="entry name" value="Rho GTPase activation protein"/>
    <property type="match status" value="1"/>
</dbReference>
<proteinExistence type="predicted"/>
<name>A0A9W7IQE4_HIBTR</name>